<name>A0A2U3DAC4_SULT2</name>
<dbReference type="InterPro" id="IPR024514">
    <property type="entry name" value="DUF3388"/>
</dbReference>
<gene>
    <name evidence="2" type="ORF">BM613_04740</name>
</gene>
<reference evidence="2 3" key="1">
    <citation type="submission" date="2016-11" db="EMBL/GenBank/DDBJ databases">
        <title>Comparative genomics of Acidibacillus ferroxidans species.</title>
        <authorList>
            <person name="Oliveira G."/>
            <person name="Nunes G."/>
            <person name="Oliveira R."/>
            <person name="Araujo F."/>
            <person name="Salim A."/>
            <person name="Scholte L."/>
            <person name="Morais D."/>
            <person name="Nancucheo I."/>
            <person name="Johnson D.B."/>
            <person name="Grail B."/>
            <person name="Bittencourt J."/>
            <person name="Valadares R."/>
        </authorList>
    </citation>
    <scope>NUCLEOTIDE SEQUENCE [LARGE SCALE GENOMIC DNA]</scope>
    <source>
        <strain evidence="2 3">Y002</strain>
    </source>
</reference>
<protein>
    <recommendedName>
        <fullName evidence="1">DUF3388 domain-containing protein</fullName>
    </recommendedName>
</protein>
<organism evidence="2 3">
    <name type="scientific">Sulfoacidibacillus thermotolerans</name>
    <name type="common">Acidibacillus sulfuroxidans</name>
    <dbReference type="NCBI Taxonomy" id="1765684"/>
    <lineage>
        <taxon>Bacteria</taxon>
        <taxon>Bacillati</taxon>
        <taxon>Bacillota</taxon>
        <taxon>Bacilli</taxon>
        <taxon>Bacillales</taxon>
        <taxon>Alicyclobacillaceae</taxon>
        <taxon>Sulfoacidibacillus</taxon>
    </lineage>
</organism>
<dbReference type="EMBL" id="MPDK01000005">
    <property type="protein sequence ID" value="PWI58238.1"/>
    <property type="molecule type" value="Genomic_DNA"/>
</dbReference>
<keyword evidence="3" id="KW-1185">Reference proteome</keyword>
<evidence type="ECO:0000259" key="1">
    <source>
        <dbReference type="Pfam" id="PF11868"/>
    </source>
</evidence>
<dbReference type="InterPro" id="IPR016784">
    <property type="entry name" value="UCP021288_ACT"/>
</dbReference>
<sequence>MAEVGEWYFEYHIQKDRFGLLGDIASVLGMLSINIVTLSGVQDRRRGFLLQSDDPARIETLKTMLTQVDNITVTALRKPRLIDRLALKHGRLIEREADDAPYKTYRFTRDDLGLLVDFVGEHLKRSGNQVMGIRGMPRVGKTESMVAASVYAGKRWTFISSTLLKQTLRTDLTEDELSTDDHVYIIDGIVSTMRGNEDHMRLVRRILRLPAPKIIEHPDLFVQRTEFTWGLFDRVIELRNAMDEEITYHALENPFME</sequence>
<proteinExistence type="predicted"/>
<evidence type="ECO:0000313" key="3">
    <source>
        <dbReference type="Proteomes" id="UP000245380"/>
    </source>
</evidence>
<comment type="caution">
    <text evidence="2">The sequence shown here is derived from an EMBL/GenBank/DDBJ whole genome shotgun (WGS) entry which is preliminary data.</text>
</comment>
<dbReference type="SUPFAM" id="SSF55021">
    <property type="entry name" value="ACT-like"/>
    <property type="match status" value="1"/>
</dbReference>
<dbReference type="Proteomes" id="UP000245380">
    <property type="component" value="Unassembled WGS sequence"/>
</dbReference>
<dbReference type="Pfam" id="PF11868">
    <property type="entry name" value="DUF3388"/>
    <property type="match status" value="1"/>
</dbReference>
<accession>A0A2U3DAC4</accession>
<feature type="domain" description="DUF3388" evidence="1">
    <location>
        <begin position="73"/>
        <end position="254"/>
    </location>
</feature>
<dbReference type="InterPro" id="IPR045865">
    <property type="entry name" value="ACT-like_dom_sf"/>
</dbReference>
<evidence type="ECO:0000313" key="2">
    <source>
        <dbReference type="EMBL" id="PWI58238.1"/>
    </source>
</evidence>
<dbReference type="AlphaFoldDB" id="A0A2U3DAC4"/>
<dbReference type="PIRSF" id="PIRSF021288">
    <property type="entry name" value="UCP021288_ACT"/>
    <property type="match status" value="1"/>
</dbReference>
<dbReference type="RefSeq" id="WP_245926243.1">
    <property type="nucleotide sequence ID" value="NZ_MPDK01000005.1"/>
</dbReference>